<dbReference type="Proteomes" id="UP000799770">
    <property type="component" value="Unassembled WGS sequence"/>
</dbReference>
<name>A0A6A5ZVX4_9PLEO</name>
<keyword evidence="1" id="KW-0378">Hydrolase</keyword>
<dbReference type="Gene3D" id="1.50.10.10">
    <property type="match status" value="1"/>
</dbReference>
<sequence length="364" mass="40299">MAKTIISRGQGVLTGAGDASELLQAGFTQKAFRQWLQQYPRHLSADTFASYIKNSVDSVIPVVSNATADIKTSPLDRLSSGNNLIELYRETNNETYKTAFEALRTSIDLQSRNVEGGLWYYTYANWSYLDGMASFAPFYTLYSSLYDEENTAAVPDDLVLQLHLLWTHCYNNVSGLLVHGYDESYTAVWADNVTGASPHVWGRSLGWYAMAMIDTLELLNSKTYAAAHERIKLRFNDLASALVQAVDSTTGAWWQILDQPGREGNYIESSGSAMFAYSLLKGARLGYLPKSVINIAKRGYEYIVDEFVVNNGNGTLGYNGTVAVCSLNSTATYEYYVGRPILYNSVLGSAAFVLASLEYEALEI</sequence>
<gene>
    <name evidence="2" type="ORF">BDV96DRAFT_481992</name>
</gene>
<reference evidence="2" key="1">
    <citation type="journal article" date="2020" name="Stud. Mycol.">
        <title>101 Dothideomycetes genomes: a test case for predicting lifestyles and emergence of pathogens.</title>
        <authorList>
            <person name="Haridas S."/>
            <person name="Albert R."/>
            <person name="Binder M."/>
            <person name="Bloem J."/>
            <person name="Labutti K."/>
            <person name="Salamov A."/>
            <person name="Andreopoulos B."/>
            <person name="Baker S."/>
            <person name="Barry K."/>
            <person name="Bills G."/>
            <person name="Bluhm B."/>
            <person name="Cannon C."/>
            <person name="Castanera R."/>
            <person name="Culley D."/>
            <person name="Daum C."/>
            <person name="Ezra D."/>
            <person name="Gonzalez J."/>
            <person name="Henrissat B."/>
            <person name="Kuo A."/>
            <person name="Liang C."/>
            <person name="Lipzen A."/>
            <person name="Lutzoni F."/>
            <person name="Magnuson J."/>
            <person name="Mondo S."/>
            <person name="Nolan M."/>
            <person name="Ohm R."/>
            <person name="Pangilinan J."/>
            <person name="Park H.-J."/>
            <person name="Ramirez L."/>
            <person name="Alfaro M."/>
            <person name="Sun H."/>
            <person name="Tritt A."/>
            <person name="Yoshinaga Y."/>
            <person name="Zwiers L.-H."/>
            <person name="Turgeon B."/>
            <person name="Goodwin S."/>
            <person name="Spatafora J."/>
            <person name="Crous P."/>
            <person name="Grigoriev I."/>
        </authorList>
    </citation>
    <scope>NUCLEOTIDE SEQUENCE</scope>
    <source>
        <strain evidence="2">CBS 627.86</strain>
    </source>
</reference>
<dbReference type="InterPro" id="IPR012341">
    <property type="entry name" value="6hp_glycosidase-like_sf"/>
</dbReference>
<evidence type="ECO:0000313" key="2">
    <source>
        <dbReference type="EMBL" id="KAF2123033.1"/>
    </source>
</evidence>
<dbReference type="PANTHER" id="PTHR33886">
    <property type="entry name" value="UNSATURATED RHAMNOGALACTURONAN HYDROLASE (EUROFUNG)"/>
    <property type="match status" value="1"/>
</dbReference>
<dbReference type="InterPro" id="IPR008928">
    <property type="entry name" value="6-hairpin_glycosidase_sf"/>
</dbReference>
<dbReference type="GO" id="GO:0005975">
    <property type="term" value="P:carbohydrate metabolic process"/>
    <property type="evidence" value="ECO:0007669"/>
    <property type="project" value="InterPro"/>
</dbReference>
<dbReference type="InterPro" id="IPR052043">
    <property type="entry name" value="PolySaccharide_Degr_Enz"/>
</dbReference>
<dbReference type="InterPro" id="IPR010905">
    <property type="entry name" value="Glyco_hydro_88"/>
</dbReference>
<proteinExistence type="predicted"/>
<protein>
    <submittedName>
        <fullName evidence="2">Six-hairpin glycosidase-like protein</fullName>
    </submittedName>
</protein>
<dbReference type="EMBL" id="ML977310">
    <property type="protein sequence ID" value="KAF2123033.1"/>
    <property type="molecule type" value="Genomic_DNA"/>
</dbReference>
<evidence type="ECO:0000313" key="3">
    <source>
        <dbReference type="Proteomes" id="UP000799770"/>
    </source>
</evidence>
<dbReference type="AlphaFoldDB" id="A0A6A5ZVX4"/>
<keyword evidence="3" id="KW-1185">Reference proteome</keyword>
<dbReference type="PANTHER" id="PTHR33886:SF11">
    <property type="entry name" value="WALL GLYCOSYL HYDROLASE YTER, PUTATIVE (AFU_ORTHOLOGUE AFUA_2G14630)-RELATED"/>
    <property type="match status" value="1"/>
</dbReference>
<dbReference type="SUPFAM" id="SSF48208">
    <property type="entry name" value="Six-hairpin glycosidases"/>
    <property type="match status" value="1"/>
</dbReference>
<accession>A0A6A5ZVX4</accession>
<organism evidence="2 3">
    <name type="scientific">Lophiotrema nucula</name>
    <dbReference type="NCBI Taxonomy" id="690887"/>
    <lineage>
        <taxon>Eukaryota</taxon>
        <taxon>Fungi</taxon>
        <taxon>Dikarya</taxon>
        <taxon>Ascomycota</taxon>
        <taxon>Pezizomycotina</taxon>
        <taxon>Dothideomycetes</taxon>
        <taxon>Pleosporomycetidae</taxon>
        <taxon>Pleosporales</taxon>
        <taxon>Lophiotremataceae</taxon>
        <taxon>Lophiotrema</taxon>
    </lineage>
</organism>
<dbReference type="Pfam" id="PF07470">
    <property type="entry name" value="Glyco_hydro_88"/>
    <property type="match status" value="1"/>
</dbReference>
<dbReference type="OrthoDB" id="540611at2759"/>
<keyword evidence="2" id="KW-0326">Glycosidase</keyword>
<evidence type="ECO:0000256" key="1">
    <source>
        <dbReference type="ARBA" id="ARBA00022801"/>
    </source>
</evidence>
<dbReference type="GO" id="GO:0016798">
    <property type="term" value="F:hydrolase activity, acting on glycosyl bonds"/>
    <property type="evidence" value="ECO:0007669"/>
    <property type="project" value="UniProtKB-KW"/>
</dbReference>